<comment type="caution">
    <text evidence="2">The sequence shown here is derived from an EMBL/GenBank/DDBJ whole genome shotgun (WGS) entry which is preliminary data.</text>
</comment>
<proteinExistence type="predicted"/>
<evidence type="ECO:0000313" key="3">
    <source>
        <dbReference type="Proteomes" id="UP001642360"/>
    </source>
</evidence>
<keyword evidence="1" id="KW-0175">Coiled coil</keyword>
<accession>A0ABC8UXI2</accession>
<dbReference type="Proteomes" id="UP001642360">
    <property type="component" value="Unassembled WGS sequence"/>
</dbReference>
<feature type="coiled-coil region" evidence="1">
    <location>
        <begin position="32"/>
        <end position="59"/>
    </location>
</feature>
<dbReference type="EMBL" id="CAUOFW020009435">
    <property type="protein sequence ID" value="CAK9185775.1"/>
    <property type="molecule type" value="Genomic_DNA"/>
</dbReference>
<sequence>MFSPSGRLSHFSGKRRIEDVLSRYINLPDHDRESVVQNREEFQQEINNLQHQLQMAEEQLRIFEPDLRSLRTTDELESCEKHLTDALDRVTQRKEGATSFGNEVIHCWPETAANQGVKDHNTNQIFTGPHTSCFPLRNHSSTTVYDALSHTNGVNGETHTHSIEGCQISDPGDDSFPQWHHSAGLFTALMQSENPFSLTKNEMHSPNIETMSVHQPVEASSAVCQQVPLSEEGANYETNLP</sequence>
<evidence type="ECO:0000313" key="2">
    <source>
        <dbReference type="EMBL" id="CAK9185775.1"/>
    </source>
</evidence>
<reference evidence="2 3" key="1">
    <citation type="submission" date="2024-02" db="EMBL/GenBank/DDBJ databases">
        <authorList>
            <person name="Vignale AGUSTIN F."/>
            <person name="Sosa J E."/>
            <person name="Modenutti C."/>
        </authorList>
    </citation>
    <scope>NUCLEOTIDE SEQUENCE [LARGE SCALE GENOMIC DNA]</scope>
</reference>
<protein>
    <submittedName>
        <fullName evidence="2">Uncharacterized protein</fullName>
    </submittedName>
</protein>
<keyword evidence="3" id="KW-1185">Reference proteome</keyword>
<gene>
    <name evidence="2" type="ORF">ILEXP_LOCUS56198</name>
</gene>
<evidence type="ECO:0000256" key="1">
    <source>
        <dbReference type="SAM" id="Coils"/>
    </source>
</evidence>
<dbReference type="AlphaFoldDB" id="A0ABC8UXI2"/>
<organism evidence="2 3">
    <name type="scientific">Ilex paraguariensis</name>
    <name type="common">yerba mate</name>
    <dbReference type="NCBI Taxonomy" id="185542"/>
    <lineage>
        <taxon>Eukaryota</taxon>
        <taxon>Viridiplantae</taxon>
        <taxon>Streptophyta</taxon>
        <taxon>Embryophyta</taxon>
        <taxon>Tracheophyta</taxon>
        <taxon>Spermatophyta</taxon>
        <taxon>Magnoliopsida</taxon>
        <taxon>eudicotyledons</taxon>
        <taxon>Gunneridae</taxon>
        <taxon>Pentapetalae</taxon>
        <taxon>asterids</taxon>
        <taxon>campanulids</taxon>
        <taxon>Aquifoliales</taxon>
        <taxon>Aquifoliaceae</taxon>
        <taxon>Ilex</taxon>
    </lineage>
</organism>
<name>A0ABC8UXI2_9AQUA</name>